<protein>
    <submittedName>
        <fullName evidence="1">Uncharacterized protein</fullName>
    </submittedName>
</protein>
<dbReference type="EMBL" id="JBHUPG010000009">
    <property type="protein sequence ID" value="MFD2911401.1"/>
    <property type="molecule type" value="Genomic_DNA"/>
</dbReference>
<sequence length="107" mass="12302">MDSLTIKYQLKKEVCTCCYQALPEPQTSSTSEFTFNKEQSLSYAPWEDILEDQDEFEEFVEEYASDTIQFFAGTSTAVVMIEKSEIDKVKEFLKTNVKNAAHHKLKG</sequence>
<name>A0ABW5ZGF1_9BACL</name>
<reference evidence="2" key="1">
    <citation type="journal article" date="2019" name="Int. J. Syst. Evol. Microbiol.">
        <title>The Global Catalogue of Microorganisms (GCM) 10K type strain sequencing project: providing services to taxonomists for standard genome sequencing and annotation.</title>
        <authorList>
            <consortium name="The Broad Institute Genomics Platform"/>
            <consortium name="The Broad Institute Genome Sequencing Center for Infectious Disease"/>
            <person name="Wu L."/>
            <person name="Ma J."/>
        </authorList>
    </citation>
    <scope>NUCLEOTIDE SEQUENCE [LARGE SCALE GENOMIC DNA]</scope>
    <source>
        <strain evidence="2">KCTC 13528</strain>
    </source>
</reference>
<dbReference type="Proteomes" id="UP001597561">
    <property type="component" value="Unassembled WGS sequence"/>
</dbReference>
<organism evidence="1 2">
    <name type="scientific">Jeotgalibacillus terrae</name>
    <dbReference type="NCBI Taxonomy" id="587735"/>
    <lineage>
        <taxon>Bacteria</taxon>
        <taxon>Bacillati</taxon>
        <taxon>Bacillota</taxon>
        <taxon>Bacilli</taxon>
        <taxon>Bacillales</taxon>
        <taxon>Caryophanaceae</taxon>
        <taxon>Jeotgalibacillus</taxon>
    </lineage>
</organism>
<gene>
    <name evidence="1" type="ORF">ACFS5P_05900</name>
</gene>
<accession>A0ABW5ZGF1</accession>
<keyword evidence="2" id="KW-1185">Reference proteome</keyword>
<evidence type="ECO:0000313" key="2">
    <source>
        <dbReference type="Proteomes" id="UP001597561"/>
    </source>
</evidence>
<evidence type="ECO:0000313" key="1">
    <source>
        <dbReference type="EMBL" id="MFD2911401.1"/>
    </source>
</evidence>
<comment type="caution">
    <text evidence="1">The sequence shown here is derived from an EMBL/GenBank/DDBJ whole genome shotgun (WGS) entry which is preliminary data.</text>
</comment>
<dbReference type="RefSeq" id="WP_204730085.1">
    <property type="nucleotide sequence ID" value="NZ_JAFBDK010000013.1"/>
</dbReference>
<proteinExistence type="predicted"/>